<evidence type="ECO:0000313" key="1">
    <source>
        <dbReference type="EMBL" id="CAJ2666351.1"/>
    </source>
</evidence>
<sequence>MTKNLKLALAIILFVCLFSITQETKSAHPIATSPFIPLIKCTTTQDCPHVVFLPHVLIAACIDGHCHQLNSITPNIYRKD</sequence>
<accession>A0ACB0LAU3</accession>
<dbReference type="EMBL" id="CASHSV030000513">
    <property type="protein sequence ID" value="CAJ2666351.1"/>
    <property type="molecule type" value="Genomic_DNA"/>
</dbReference>
<organism evidence="1 2">
    <name type="scientific">Trifolium pratense</name>
    <name type="common">Red clover</name>
    <dbReference type="NCBI Taxonomy" id="57577"/>
    <lineage>
        <taxon>Eukaryota</taxon>
        <taxon>Viridiplantae</taxon>
        <taxon>Streptophyta</taxon>
        <taxon>Embryophyta</taxon>
        <taxon>Tracheophyta</taxon>
        <taxon>Spermatophyta</taxon>
        <taxon>Magnoliopsida</taxon>
        <taxon>eudicotyledons</taxon>
        <taxon>Gunneridae</taxon>
        <taxon>Pentapetalae</taxon>
        <taxon>rosids</taxon>
        <taxon>fabids</taxon>
        <taxon>Fabales</taxon>
        <taxon>Fabaceae</taxon>
        <taxon>Papilionoideae</taxon>
        <taxon>50 kb inversion clade</taxon>
        <taxon>NPAAA clade</taxon>
        <taxon>Hologalegina</taxon>
        <taxon>IRL clade</taxon>
        <taxon>Trifolieae</taxon>
        <taxon>Trifolium</taxon>
    </lineage>
</organism>
<name>A0ACB0LAU3_TRIPR</name>
<comment type="caution">
    <text evidence="1">The sequence shown here is derived from an EMBL/GenBank/DDBJ whole genome shotgun (WGS) entry which is preliminary data.</text>
</comment>
<protein>
    <submittedName>
        <fullName evidence="1">Uncharacterized protein</fullName>
    </submittedName>
</protein>
<dbReference type="Proteomes" id="UP001177021">
    <property type="component" value="Unassembled WGS sequence"/>
</dbReference>
<evidence type="ECO:0000313" key="2">
    <source>
        <dbReference type="Proteomes" id="UP001177021"/>
    </source>
</evidence>
<reference evidence="1" key="1">
    <citation type="submission" date="2023-10" db="EMBL/GenBank/DDBJ databases">
        <authorList>
            <person name="Rodriguez Cubillos JULIANA M."/>
            <person name="De Vega J."/>
        </authorList>
    </citation>
    <scope>NUCLEOTIDE SEQUENCE</scope>
</reference>
<proteinExistence type="predicted"/>
<keyword evidence="2" id="KW-1185">Reference proteome</keyword>
<gene>
    <name evidence="1" type="ORF">MILVUS5_LOCUS31158</name>
</gene>